<organism evidence="1">
    <name type="scientific">Macrococcus psychrotolerans</name>
    <dbReference type="NCBI Taxonomy" id="3039389"/>
    <lineage>
        <taxon>Bacteria</taxon>
        <taxon>Bacillati</taxon>
        <taxon>Bacillota</taxon>
        <taxon>Bacilli</taxon>
        <taxon>Bacillales</taxon>
        <taxon>Staphylococcaceae</taxon>
        <taxon>Macrococcus</taxon>
    </lineage>
</organism>
<dbReference type="RefSeq" id="WP_420496335.1">
    <property type="nucleotide sequence ID" value="NZ_CP124585.1"/>
</dbReference>
<evidence type="ECO:0008006" key="2">
    <source>
        <dbReference type="Google" id="ProtNLM"/>
    </source>
</evidence>
<evidence type="ECO:0000313" key="1">
    <source>
        <dbReference type="EMBL" id="WZE69116.1"/>
    </source>
</evidence>
<protein>
    <recommendedName>
        <fullName evidence="2">Lipoprotein</fullName>
    </recommendedName>
</protein>
<accession>A0AAU6RG51</accession>
<dbReference type="PROSITE" id="PS51257">
    <property type="entry name" value="PROKAR_LIPOPROTEIN"/>
    <property type="match status" value="1"/>
</dbReference>
<proteinExistence type="predicted"/>
<sequence length="70" mass="8202">MNRLIMLILTSVLVLTACNDGQEKERKESKPKVEVKVNPEKKKIRKLLNKTIIKQKAKQKMLHLNHLKNK</sequence>
<gene>
    <name evidence="1" type="ORF">QA540_01580</name>
</gene>
<dbReference type="AlphaFoldDB" id="A0AAU6RG51"/>
<dbReference type="EMBL" id="CP124585">
    <property type="protein sequence ID" value="WZE69116.1"/>
    <property type="molecule type" value="Genomic_DNA"/>
</dbReference>
<reference evidence="1" key="1">
    <citation type="submission" date="2023-04" db="EMBL/GenBank/DDBJ databases">
        <title>Macrococci isolated from food, foodproducing animals, and human clinical materials.</title>
        <authorList>
            <person name="Maslanova I."/>
            <person name="Svec P."/>
            <person name="Sedlacek I."/>
            <person name="Novakova D."/>
            <person name="Keller J.E."/>
            <person name="Schwendener S."/>
            <person name="Finstrlova A."/>
            <person name="Botka T."/>
            <person name="Kovarovic V."/>
            <person name="Petras P."/>
            <person name="Perreten V."/>
            <person name="Pantucek R."/>
        </authorList>
    </citation>
    <scope>NUCLEOTIDE SEQUENCE</scope>
    <source>
        <strain evidence="1">NRL/St 13/116</strain>
    </source>
</reference>
<name>A0AAU6RG51_9STAP</name>